<evidence type="ECO:0000256" key="1">
    <source>
        <dbReference type="SAM" id="MobiDB-lite"/>
    </source>
</evidence>
<organism evidence="2">
    <name type="scientific">Chromera velia CCMP2878</name>
    <dbReference type="NCBI Taxonomy" id="1169474"/>
    <lineage>
        <taxon>Eukaryota</taxon>
        <taxon>Sar</taxon>
        <taxon>Alveolata</taxon>
        <taxon>Colpodellida</taxon>
        <taxon>Chromeraceae</taxon>
        <taxon>Chromera</taxon>
    </lineage>
</organism>
<dbReference type="SUPFAM" id="SSF52833">
    <property type="entry name" value="Thioredoxin-like"/>
    <property type="match status" value="1"/>
</dbReference>
<evidence type="ECO:0008006" key="3">
    <source>
        <dbReference type="Google" id="ProtNLM"/>
    </source>
</evidence>
<dbReference type="PhylomeDB" id="A0A0G4GU32"/>
<feature type="region of interest" description="Disordered" evidence="1">
    <location>
        <begin position="472"/>
        <end position="515"/>
    </location>
</feature>
<dbReference type="VEuPathDB" id="CryptoDB:Cvel_739"/>
<proteinExistence type="predicted"/>
<dbReference type="AlphaFoldDB" id="A0A0G4GU32"/>
<dbReference type="InterPro" id="IPR036249">
    <property type="entry name" value="Thioredoxin-like_sf"/>
</dbReference>
<sequence length="534" mass="58458">MYRFPCYRLQGRLGRSPFGRFLSNQNASRRFFSTAQAETPSPLAGLSLSGNTIPISLGAFGAGCLALSLTLPGGVKPKPKLPVKLPIPMERMSDDKFEYTDNMAVLFLDSEDDIPKFEKEIIVLKHIIKDQLKLDKTRIFYAVRKPGDPRPPAVSKVTGGKGEPLSVVLIKGMRRALVAIEAMSTKEAVLSMNEKELTEFFEDKSEDAERVAEVNAMKPVKHVTGGSFIKEVVEAGTEESPVVLQYFEESCFLCFLMRPVINSIQKMLERDKIPLTIKRLDVEKNDFPAGAPTYRATPCFVLFAGKKTKSQKDGRELLGDLWSEFKPRDFIEKLSKVVPLSEEFKKEAGELADMVPFRLQKCMELAKLLAEMKEFQSGTGDCCAEKSASSSPPVPSGGDPTASSSPVEEPSEGLLDVFLREAIDQVMEEDVLRSDCLMENLEFLDKELLSAEQDILLLALQRANAVIDAEKAVAPPSPPPELAAGAGAGGALGGPIRRRKAASSEGPSGVYVSPAPLSEAAEDVRSYIKSVQYK</sequence>
<accession>A0A0G4GU32</accession>
<dbReference type="Gene3D" id="3.40.30.10">
    <property type="entry name" value="Glutaredoxin"/>
    <property type="match status" value="1"/>
</dbReference>
<feature type="region of interest" description="Disordered" evidence="1">
    <location>
        <begin position="381"/>
        <end position="410"/>
    </location>
</feature>
<name>A0A0G4GU32_9ALVE</name>
<gene>
    <name evidence="2" type="ORF">Cvel_739</name>
</gene>
<dbReference type="EMBL" id="CDMZ01001547">
    <property type="protein sequence ID" value="CEM34203.1"/>
    <property type="molecule type" value="Genomic_DNA"/>
</dbReference>
<protein>
    <recommendedName>
        <fullName evidence="3">Thioredoxin domain-containing protein</fullName>
    </recommendedName>
</protein>
<evidence type="ECO:0000313" key="2">
    <source>
        <dbReference type="EMBL" id="CEM34203.1"/>
    </source>
</evidence>
<reference evidence="2" key="1">
    <citation type="submission" date="2014-11" db="EMBL/GenBank/DDBJ databases">
        <authorList>
            <person name="Otto D Thomas"/>
            <person name="Naeem Raeece"/>
        </authorList>
    </citation>
    <scope>NUCLEOTIDE SEQUENCE</scope>
</reference>